<dbReference type="Proteomes" id="UP000236173">
    <property type="component" value="Unassembled WGS sequence"/>
</dbReference>
<keyword evidence="1" id="KW-0812">Transmembrane</keyword>
<comment type="caution">
    <text evidence="3">The sequence shown here is derived from an EMBL/GenBank/DDBJ whole genome shotgun (WGS) entry which is preliminary data.</text>
</comment>
<dbReference type="EMBL" id="BEHT01000005">
    <property type="protein sequence ID" value="GBC98009.1"/>
    <property type="molecule type" value="Genomic_DNA"/>
</dbReference>
<accession>A0A2H5XA03</accession>
<dbReference type="SUPFAM" id="SSF48695">
    <property type="entry name" value="Multiheme cytochromes"/>
    <property type="match status" value="1"/>
</dbReference>
<evidence type="ECO:0000313" key="3">
    <source>
        <dbReference type="EMBL" id="GBC98009.1"/>
    </source>
</evidence>
<dbReference type="Gene3D" id="1.10.1130.10">
    <property type="entry name" value="Flavocytochrome C3, Chain A"/>
    <property type="match status" value="1"/>
</dbReference>
<name>A0A2H5XA03_9BACT</name>
<feature type="domain" description="Cytochrome c-552/4" evidence="2">
    <location>
        <begin position="342"/>
        <end position="404"/>
    </location>
</feature>
<dbReference type="InterPro" id="IPR036280">
    <property type="entry name" value="Multihaem_cyt_sf"/>
</dbReference>
<dbReference type="CDD" id="cd08168">
    <property type="entry name" value="Cytochrom_C3"/>
    <property type="match status" value="1"/>
</dbReference>
<reference evidence="4" key="1">
    <citation type="submission" date="2017-09" db="EMBL/GenBank/DDBJ databases">
        <title>Metaegenomics of thermophilic ammonia-oxidizing enrichment culture.</title>
        <authorList>
            <person name="Kato S."/>
            <person name="Suzuki K."/>
        </authorList>
    </citation>
    <scope>NUCLEOTIDE SEQUENCE [LARGE SCALE GENOMIC DNA]</scope>
</reference>
<gene>
    <name evidence="3" type="primary">pcrC</name>
    <name evidence="3" type="ORF">HRbin17_00504</name>
</gene>
<feature type="transmembrane region" description="Helical" evidence="1">
    <location>
        <begin position="12"/>
        <end position="33"/>
    </location>
</feature>
<evidence type="ECO:0000259" key="2">
    <source>
        <dbReference type="Pfam" id="PF13435"/>
    </source>
</evidence>
<sequence>MTQQNAQQRVHRLGLLGVLFLAILFAFIVVHQLRQQRPAPPQITLPKEPATLMLLFTANRQGKLEVCGCPGKRAEDLARVAALLRSTVDQARRQGTPVALIEGGDFVGEPDGLSYLLQAYQVMGYRLVALSPRDAKRVQQIRVHAGKMALLPPHQNHAPLPHQKLPLGDWTVIVVNLGAPPSVGDEKFWQAVTTQLKRWRRPHTVIVAIAYTDRNAAEALAQRLNGVVDSLLIDDALPNPNGARMVEDGNLPAGRFVGKVLLASLPQSRAQVLSLMIWAKGKEPSPTKVEAMTLSAFGQSPEPQVKAIVDAYYTMRQKKLEREMQKLLTVAQKRDYVSPEFCGSCHQAQYDQWLTTKHAKAIETLKKANRMDKQCLTCHSLEFKMRGVVTRVEKRGVECVDCHTELADPATARLHGQRPGERPSTQTVTEQICVRCHDAANSPNFNYSTYLPKVTH</sequence>
<evidence type="ECO:0000256" key="1">
    <source>
        <dbReference type="SAM" id="Phobius"/>
    </source>
</evidence>
<keyword evidence="1" id="KW-1133">Transmembrane helix</keyword>
<evidence type="ECO:0000313" key="4">
    <source>
        <dbReference type="Proteomes" id="UP000236173"/>
    </source>
</evidence>
<dbReference type="InterPro" id="IPR023155">
    <property type="entry name" value="Cyt_c-552/4"/>
</dbReference>
<protein>
    <submittedName>
        <fullName evidence="3">Perchlorate reductase subunit gamma</fullName>
    </submittedName>
</protein>
<dbReference type="AlphaFoldDB" id="A0A2H5XA03"/>
<keyword evidence="1" id="KW-0472">Membrane</keyword>
<proteinExistence type="predicted"/>
<organism evidence="3 4">
    <name type="scientific">Candidatus Fervidibacter japonicus</name>
    <dbReference type="NCBI Taxonomy" id="2035412"/>
    <lineage>
        <taxon>Bacteria</taxon>
        <taxon>Candidatus Fervidibacterota</taxon>
        <taxon>Candidatus Fervidibacter</taxon>
    </lineage>
</organism>
<dbReference type="Pfam" id="PF13435">
    <property type="entry name" value="Cytochrome_C554"/>
    <property type="match status" value="1"/>
</dbReference>